<dbReference type="EMBL" id="AP007255">
    <property type="protein sequence ID" value="BAE50034.1"/>
    <property type="molecule type" value="Genomic_DNA"/>
</dbReference>
<evidence type="ECO:0000313" key="1">
    <source>
        <dbReference type="EMBL" id="BAE50034.1"/>
    </source>
</evidence>
<keyword evidence="2" id="KW-1185">Reference proteome</keyword>
<dbReference type="OrthoDB" id="7331355at2"/>
<reference evidence="1 2" key="1">
    <citation type="journal article" date="2005" name="DNA Res.">
        <title>Complete genome sequence of the facultative anaerobic magnetotactic bacterium Magnetospirillum sp. strain AMB-1.</title>
        <authorList>
            <person name="Matsunaga T."/>
            <person name="Okamura Y."/>
            <person name="Fukuda Y."/>
            <person name="Wahyudi A.T."/>
            <person name="Murase Y."/>
            <person name="Takeyama H."/>
        </authorList>
    </citation>
    <scope>NUCLEOTIDE SEQUENCE [LARGE SCALE GENOMIC DNA]</scope>
    <source>
        <strain evidence="2">ATCC 700264 / AMB-1</strain>
    </source>
</reference>
<dbReference type="AlphaFoldDB" id="Q2W7Z1"/>
<dbReference type="STRING" id="342108.amb1230"/>
<name>Q2W7Z1_PARM1</name>
<dbReference type="KEGG" id="mag:amb1230"/>
<sequence>MHSPARIVGGRATVANVVPDRVDGFGGRRLDAKRRVWAELRDQLPDDCTVFAFPGRSDGSLPDFVVLGPRGLVHMAVTGGILDILSPPAPGVVWTHRGDDGYFIGAYPADALQHAADALETRLLLSLPAGSLRPEEWGRGLLHVLPDNTPGHTPGIDLASAERRVLVSSDLRRLGEWVMRAMNDNPSSTKALPVDLRVEMELALSAMAAPNARRPNKSAGRTGWLATAGLAAILLIALVSEQVGSGPSLPRGKEIEAQEVRAVFTVPAFIPAKAEWAVMSAIEVAWDAPGRKVKWQHGDLNGTVEQLPRDGRICRAFRISLEWGDSTQSEDRRHCR</sequence>
<dbReference type="Proteomes" id="UP000007058">
    <property type="component" value="Chromosome"/>
</dbReference>
<protein>
    <recommendedName>
        <fullName evidence="3">NERD domain-containing protein</fullName>
    </recommendedName>
</protein>
<dbReference type="HOGENOM" id="CLU_825850_0_0_5"/>
<gene>
    <name evidence="1" type="ordered locus">amb1230</name>
</gene>
<proteinExistence type="predicted"/>
<evidence type="ECO:0008006" key="3">
    <source>
        <dbReference type="Google" id="ProtNLM"/>
    </source>
</evidence>
<evidence type="ECO:0000313" key="2">
    <source>
        <dbReference type="Proteomes" id="UP000007058"/>
    </source>
</evidence>
<organism evidence="1 2">
    <name type="scientific">Paramagnetospirillum magneticum (strain ATCC 700264 / AMB-1)</name>
    <name type="common">Magnetospirillum magneticum</name>
    <dbReference type="NCBI Taxonomy" id="342108"/>
    <lineage>
        <taxon>Bacteria</taxon>
        <taxon>Pseudomonadati</taxon>
        <taxon>Pseudomonadota</taxon>
        <taxon>Alphaproteobacteria</taxon>
        <taxon>Rhodospirillales</taxon>
        <taxon>Magnetospirillaceae</taxon>
        <taxon>Paramagnetospirillum</taxon>
    </lineage>
</organism>
<accession>Q2W7Z1</accession>